<comment type="similarity">
    <text evidence="1">Belongs to the Gfa family.</text>
</comment>
<keyword evidence="4" id="KW-0456">Lyase</keyword>
<accession>A0AAJ0GGT9</accession>
<evidence type="ECO:0000313" key="6">
    <source>
        <dbReference type="EMBL" id="KAK3057294.1"/>
    </source>
</evidence>
<dbReference type="InterPro" id="IPR006913">
    <property type="entry name" value="CENP-V/GFA"/>
</dbReference>
<dbReference type="AlphaFoldDB" id="A0AAJ0GGT9"/>
<reference evidence="6" key="1">
    <citation type="submission" date="2023-04" db="EMBL/GenBank/DDBJ databases">
        <title>Black Yeasts Isolated from many extreme environments.</title>
        <authorList>
            <person name="Coleine C."/>
            <person name="Stajich J.E."/>
            <person name="Selbmann L."/>
        </authorList>
    </citation>
    <scope>NUCLEOTIDE SEQUENCE</scope>
    <source>
        <strain evidence="6">CCFEE 5312</strain>
    </source>
</reference>
<evidence type="ECO:0000313" key="7">
    <source>
        <dbReference type="Proteomes" id="UP001271007"/>
    </source>
</evidence>
<sequence>MASKTITGSCGCGNITWTSTAPPEHLDYCYCLTCQRVSGAPFMAWMGIPKAALQWNFKSKPFRYRPTLGDTDFVVSERTCCGNDGCNISLDYFLYPEKMHVAASTIVKNDFETPKVGCHIWTRHVPEWHVMPDDGVGRYHEFDDVFKAKLDGFLQNQEKK</sequence>
<gene>
    <name evidence="6" type="ORF">LTR09_001476</name>
</gene>
<proteinExistence type="inferred from homology"/>
<dbReference type="PROSITE" id="PS51891">
    <property type="entry name" value="CENP_V_GFA"/>
    <property type="match status" value="1"/>
</dbReference>
<dbReference type="PANTHER" id="PTHR33337">
    <property type="entry name" value="GFA DOMAIN-CONTAINING PROTEIN"/>
    <property type="match status" value="1"/>
</dbReference>
<evidence type="ECO:0000256" key="2">
    <source>
        <dbReference type="ARBA" id="ARBA00022723"/>
    </source>
</evidence>
<feature type="domain" description="CENP-V/GFA" evidence="5">
    <location>
        <begin position="6"/>
        <end position="129"/>
    </location>
</feature>
<keyword evidence="2" id="KW-0479">Metal-binding</keyword>
<dbReference type="Proteomes" id="UP001271007">
    <property type="component" value="Unassembled WGS sequence"/>
</dbReference>
<dbReference type="InterPro" id="IPR011057">
    <property type="entry name" value="Mss4-like_sf"/>
</dbReference>
<dbReference type="SUPFAM" id="SSF51316">
    <property type="entry name" value="Mss4-like"/>
    <property type="match status" value="1"/>
</dbReference>
<dbReference type="EMBL" id="JAWDJX010000003">
    <property type="protein sequence ID" value="KAK3057294.1"/>
    <property type="molecule type" value="Genomic_DNA"/>
</dbReference>
<dbReference type="Gene3D" id="3.90.1590.10">
    <property type="entry name" value="glutathione-dependent formaldehyde- activating enzyme (gfa)"/>
    <property type="match status" value="1"/>
</dbReference>
<name>A0AAJ0GGT9_9PEZI</name>
<protein>
    <recommendedName>
        <fullName evidence="5">CENP-V/GFA domain-containing protein</fullName>
    </recommendedName>
</protein>
<evidence type="ECO:0000256" key="3">
    <source>
        <dbReference type="ARBA" id="ARBA00022833"/>
    </source>
</evidence>
<evidence type="ECO:0000259" key="5">
    <source>
        <dbReference type="PROSITE" id="PS51891"/>
    </source>
</evidence>
<evidence type="ECO:0000256" key="1">
    <source>
        <dbReference type="ARBA" id="ARBA00005495"/>
    </source>
</evidence>
<evidence type="ECO:0000256" key="4">
    <source>
        <dbReference type="ARBA" id="ARBA00023239"/>
    </source>
</evidence>
<dbReference type="GO" id="GO:0016846">
    <property type="term" value="F:carbon-sulfur lyase activity"/>
    <property type="evidence" value="ECO:0007669"/>
    <property type="project" value="InterPro"/>
</dbReference>
<dbReference type="PANTHER" id="PTHR33337:SF40">
    <property type="entry name" value="CENP-V_GFA DOMAIN-CONTAINING PROTEIN-RELATED"/>
    <property type="match status" value="1"/>
</dbReference>
<comment type="caution">
    <text evidence="6">The sequence shown here is derived from an EMBL/GenBank/DDBJ whole genome shotgun (WGS) entry which is preliminary data.</text>
</comment>
<keyword evidence="7" id="KW-1185">Reference proteome</keyword>
<organism evidence="6 7">
    <name type="scientific">Extremus antarcticus</name>
    <dbReference type="NCBI Taxonomy" id="702011"/>
    <lineage>
        <taxon>Eukaryota</taxon>
        <taxon>Fungi</taxon>
        <taxon>Dikarya</taxon>
        <taxon>Ascomycota</taxon>
        <taxon>Pezizomycotina</taxon>
        <taxon>Dothideomycetes</taxon>
        <taxon>Dothideomycetidae</taxon>
        <taxon>Mycosphaerellales</taxon>
        <taxon>Extremaceae</taxon>
        <taxon>Extremus</taxon>
    </lineage>
</organism>
<dbReference type="GO" id="GO:0046872">
    <property type="term" value="F:metal ion binding"/>
    <property type="evidence" value="ECO:0007669"/>
    <property type="project" value="UniProtKB-KW"/>
</dbReference>
<keyword evidence="3" id="KW-0862">Zinc</keyword>
<dbReference type="Pfam" id="PF04828">
    <property type="entry name" value="GFA"/>
    <property type="match status" value="1"/>
</dbReference>